<feature type="compositionally biased region" description="Basic and acidic residues" evidence="1">
    <location>
        <begin position="70"/>
        <end position="83"/>
    </location>
</feature>
<evidence type="ECO:0000313" key="3">
    <source>
        <dbReference type="Proteomes" id="UP001190700"/>
    </source>
</evidence>
<proteinExistence type="predicted"/>
<name>A0AAE0G953_9CHLO</name>
<sequence>MPSTAERDVDLDAPTISRAEYETQRARRRMRRPSWGAPPSPPTSDEDELSETGLLVFTAQADGTTAVASVEREAELPPAEGERSSPSSAFSFGNSQKTGGGNSPVYEVSDHREVPLLYGLTTSTSAQCASTSTTARAAAYHLAHQEELEGHDPEGSTCYEDGENSEDEESPEDDENPSGVYVWNDFLQTYVPASECDEDELTATCMPKDDSDAESVHNEDARAGRREEKEPATEPPGQLRVLLHRQTPRATTIPLPARPAGEMYPRGAHSAPPPDQGSIRAAEKQAEEGKLINLASHIYNTYSENLYPRCSAVAAAAAEASSSRSATFTHCRSRCFCALSSRRRCWLRDLRLLLGRSRLPRRLEWWRPLLSELELECLPFRGGEALPLSRREQSDKLSDLEKQLEVVEGELGVK</sequence>
<protein>
    <submittedName>
        <fullName evidence="2">Uncharacterized protein</fullName>
    </submittedName>
</protein>
<feature type="region of interest" description="Disordered" evidence="1">
    <location>
        <begin position="140"/>
        <end position="180"/>
    </location>
</feature>
<evidence type="ECO:0000313" key="2">
    <source>
        <dbReference type="EMBL" id="KAK3273687.1"/>
    </source>
</evidence>
<evidence type="ECO:0000256" key="1">
    <source>
        <dbReference type="SAM" id="MobiDB-lite"/>
    </source>
</evidence>
<feature type="compositionally biased region" description="Basic and acidic residues" evidence="1">
    <location>
        <begin position="1"/>
        <end position="10"/>
    </location>
</feature>
<keyword evidence="3" id="KW-1185">Reference proteome</keyword>
<dbReference type="EMBL" id="LGRX02008321">
    <property type="protein sequence ID" value="KAK3273687.1"/>
    <property type="molecule type" value="Genomic_DNA"/>
</dbReference>
<feature type="region of interest" description="Disordered" evidence="1">
    <location>
        <begin position="1"/>
        <end position="108"/>
    </location>
</feature>
<dbReference type="Proteomes" id="UP001190700">
    <property type="component" value="Unassembled WGS sequence"/>
</dbReference>
<accession>A0AAE0G953</accession>
<feature type="compositionally biased region" description="Basic and acidic residues" evidence="1">
    <location>
        <begin position="143"/>
        <end position="154"/>
    </location>
</feature>
<feature type="region of interest" description="Disordered" evidence="1">
    <location>
        <begin position="252"/>
        <end position="278"/>
    </location>
</feature>
<comment type="caution">
    <text evidence="2">The sequence shown here is derived from an EMBL/GenBank/DDBJ whole genome shotgun (WGS) entry which is preliminary data.</text>
</comment>
<feature type="compositionally biased region" description="Basic and acidic residues" evidence="1">
    <location>
        <begin position="207"/>
        <end position="232"/>
    </location>
</feature>
<gene>
    <name evidence="2" type="ORF">CYMTET_18083</name>
</gene>
<reference evidence="2 3" key="1">
    <citation type="journal article" date="2015" name="Genome Biol. Evol.">
        <title>Comparative Genomics of a Bacterivorous Green Alga Reveals Evolutionary Causalities and Consequences of Phago-Mixotrophic Mode of Nutrition.</title>
        <authorList>
            <person name="Burns J.A."/>
            <person name="Paasch A."/>
            <person name="Narechania A."/>
            <person name="Kim E."/>
        </authorList>
    </citation>
    <scope>NUCLEOTIDE SEQUENCE [LARGE SCALE GENOMIC DNA]</scope>
    <source>
        <strain evidence="2 3">PLY_AMNH</strain>
    </source>
</reference>
<feature type="compositionally biased region" description="Low complexity" evidence="1">
    <location>
        <begin position="84"/>
        <end position="95"/>
    </location>
</feature>
<feature type="region of interest" description="Disordered" evidence="1">
    <location>
        <begin position="204"/>
        <end position="236"/>
    </location>
</feature>
<organism evidence="2 3">
    <name type="scientific">Cymbomonas tetramitiformis</name>
    <dbReference type="NCBI Taxonomy" id="36881"/>
    <lineage>
        <taxon>Eukaryota</taxon>
        <taxon>Viridiplantae</taxon>
        <taxon>Chlorophyta</taxon>
        <taxon>Pyramimonadophyceae</taxon>
        <taxon>Pyramimonadales</taxon>
        <taxon>Pyramimonadaceae</taxon>
        <taxon>Cymbomonas</taxon>
    </lineage>
</organism>
<feature type="compositionally biased region" description="Acidic residues" evidence="1">
    <location>
        <begin position="160"/>
        <end position="176"/>
    </location>
</feature>
<dbReference type="AlphaFoldDB" id="A0AAE0G953"/>